<dbReference type="eggNOG" id="COG1309">
    <property type="taxonomic scope" value="Bacteria"/>
</dbReference>
<dbReference type="AlphaFoldDB" id="A0A0A3Y1N6"/>
<dbReference type="Proteomes" id="UP000030377">
    <property type="component" value="Unassembled WGS sequence"/>
</dbReference>
<dbReference type="PRINTS" id="PR00455">
    <property type="entry name" value="HTHTETR"/>
</dbReference>
<evidence type="ECO:0000256" key="5">
    <source>
        <dbReference type="SAM" id="MobiDB-lite"/>
    </source>
</evidence>
<dbReference type="GO" id="GO:0000976">
    <property type="term" value="F:transcription cis-regulatory region binding"/>
    <property type="evidence" value="ECO:0007669"/>
    <property type="project" value="TreeGrafter"/>
</dbReference>
<dbReference type="STRING" id="375.BKD09_RS10125"/>
<feature type="region of interest" description="Disordered" evidence="5">
    <location>
        <begin position="211"/>
        <end position="246"/>
    </location>
</feature>
<dbReference type="GO" id="GO:0003700">
    <property type="term" value="F:DNA-binding transcription factor activity"/>
    <property type="evidence" value="ECO:0007669"/>
    <property type="project" value="TreeGrafter"/>
</dbReference>
<evidence type="ECO:0000256" key="3">
    <source>
        <dbReference type="ARBA" id="ARBA00023163"/>
    </source>
</evidence>
<dbReference type="GeneID" id="64072690"/>
<dbReference type="PATRIC" id="fig|375.37.peg.1709"/>
<organism evidence="7 9">
    <name type="scientific">Bradyrhizobium japonicum</name>
    <dbReference type="NCBI Taxonomy" id="375"/>
    <lineage>
        <taxon>Bacteria</taxon>
        <taxon>Pseudomonadati</taxon>
        <taxon>Pseudomonadota</taxon>
        <taxon>Alphaproteobacteria</taxon>
        <taxon>Hyphomicrobiales</taxon>
        <taxon>Nitrobacteraceae</taxon>
        <taxon>Bradyrhizobium</taxon>
    </lineage>
</organism>
<keyword evidence="10" id="KW-1185">Reference proteome</keyword>
<dbReference type="Gene3D" id="1.10.357.10">
    <property type="entry name" value="Tetracycline Repressor, domain 2"/>
    <property type="match status" value="1"/>
</dbReference>
<feature type="domain" description="HTH tetR-type" evidence="6">
    <location>
        <begin position="17"/>
        <end position="77"/>
    </location>
</feature>
<dbReference type="KEGG" id="bjp:RN69_11015"/>
<feature type="DNA-binding region" description="H-T-H motif" evidence="4">
    <location>
        <begin position="40"/>
        <end position="59"/>
    </location>
</feature>
<dbReference type="EMBL" id="JBEPTQ010000002">
    <property type="protein sequence ID" value="MET4718441.1"/>
    <property type="molecule type" value="Genomic_DNA"/>
</dbReference>
<name>A0A0A3Y1N6_BRAJP</name>
<comment type="caution">
    <text evidence="7">The sequence shown here is derived from an EMBL/GenBank/DDBJ whole genome shotgun (WGS) entry which is preliminary data.</text>
</comment>
<dbReference type="InterPro" id="IPR050109">
    <property type="entry name" value="HTH-type_TetR-like_transc_reg"/>
</dbReference>
<reference evidence="7 9" key="1">
    <citation type="submission" date="2014-09" db="EMBL/GenBank/DDBJ databases">
        <title>Draft genome of Bradyrhizobium japonicum Is-34.</title>
        <authorList>
            <person name="Tsurumaru H."/>
            <person name="Yamakawa T."/>
            <person name="Hashimoto S."/>
            <person name="Okizaki K."/>
            <person name="Kanesaki Y."/>
            <person name="Yoshikawa H."/>
            <person name="Yajima S."/>
        </authorList>
    </citation>
    <scope>NUCLEOTIDE SEQUENCE [LARGE SCALE GENOMIC DNA]</scope>
    <source>
        <strain evidence="7 9">Is-34</strain>
    </source>
</reference>
<evidence type="ECO:0000313" key="10">
    <source>
        <dbReference type="Proteomes" id="UP001549291"/>
    </source>
</evidence>
<dbReference type="PANTHER" id="PTHR30055:SF220">
    <property type="entry name" value="TETR-FAMILY REGULATORY PROTEIN"/>
    <property type="match status" value="1"/>
</dbReference>
<dbReference type="Pfam" id="PF13305">
    <property type="entry name" value="TetR_C_33"/>
    <property type="match status" value="1"/>
</dbReference>
<protein>
    <submittedName>
        <fullName evidence="8">AcrR family transcriptional regulator</fullName>
    </submittedName>
    <submittedName>
        <fullName evidence="7">TetR family transcriptional regulator</fullName>
    </submittedName>
</protein>
<dbReference type="Pfam" id="PF00440">
    <property type="entry name" value="TetR_N"/>
    <property type="match status" value="1"/>
</dbReference>
<evidence type="ECO:0000259" key="6">
    <source>
        <dbReference type="PROSITE" id="PS50977"/>
    </source>
</evidence>
<dbReference type="SUPFAM" id="SSF46689">
    <property type="entry name" value="Homeodomain-like"/>
    <property type="match status" value="1"/>
</dbReference>
<dbReference type="InterPro" id="IPR036271">
    <property type="entry name" value="Tet_transcr_reg_TetR-rel_C_sf"/>
</dbReference>
<dbReference type="RefSeq" id="WP_014492396.1">
    <property type="nucleotide sequence ID" value="NZ_BJNK01000037.1"/>
</dbReference>
<dbReference type="PANTHER" id="PTHR30055">
    <property type="entry name" value="HTH-TYPE TRANSCRIPTIONAL REGULATOR RUTR"/>
    <property type="match status" value="1"/>
</dbReference>
<reference evidence="8 10" key="2">
    <citation type="submission" date="2024-06" db="EMBL/GenBank/DDBJ databases">
        <title>Genomic Encyclopedia of Type Strains, Phase V (KMG-V): Genome sequencing to study the core and pangenomes of soil and plant-associated prokaryotes.</title>
        <authorList>
            <person name="Whitman W."/>
        </authorList>
    </citation>
    <scope>NUCLEOTIDE SEQUENCE [LARGE SCALE GENOMIC DNA]</scope>
    <source>
        <strain evidence="8 10">USDA 160</strain>
    </source>
</reference>
<evidence type="ECO:0000256" key="4">
    <source>
        <dbReference type="PROSITE-ProRule" id="PRU00335"/>
    </source>
</evidence>
<keyword evidence="3" id="KW-0804">Transcription</keyword>
<dbReference type="Proteomes" id="UP001549291">
    <property type="component" value="Unassembled WGS sequence"/>
</dbReference>
<sequence length="246" mass="26660">MSWRKDQGRTERGYHHGNLKEALLQAALGLIAEKGAAGFTFADAARMAGVSAAAPYRHFRDREELLSSIAQRGFEQFEQRLTAAWDDGRPDTVTAFERVGKAYLAFAREEPAFYNAMFESGVPVDSNPALQAASERAFNIIRAAAERLAALAPPGTPRPPAMMMALHIWSMAHGVASLFSRGDAARRKLPMSPDDLLEAEVLIYLRGLGFPTDRRPPARSAEPPPVPPEASSGSGLPPGGPWGRPK</sequence>
<dbReference type="InterPro" id="IPR009057">
    <property type="entry name" value="Homeodomain-like_sf"/>
</dbReference>
<proteinExistence type="predicted"/>
<dbReference type="SUPFAM" id="SSF48498">
    <property type="entry name" value="Tetracyclin repressor-like, C-terminal domain"/>
    <property type="match status" value="1"/>
</dbReference>
<keyword evidence="1" id="KW-0805">Transcription regulation</keyword>
<gene>
    <name evidence="8" type="ORF">ABIF63_002547</name>
    <name evidence="7" type="ORF">MA20_04045</name>
</gene>
<evidence type="ECO:0000313" key="7">
    <source>
        <dbReference type="EMBL" id="KGT80617.1"/>
    </source>
</evidence>
<evidence type="ECO:0000313" key="9">
    <source>
        <dbReference type="Proteomes" id="UP000030377"/>
    </source>
</evidence>
<keyword evidence="2 4" id="KW-0238">DNA-binding</keyword>
<evidence type="ECO:0000256" key="2">
    <source>
        <dbReference type="ARBA" id="ARBA00023125"/>
    </source>
</evidence>
<accession>A0A0A3Y1N6</accession>
<dbReference type="PROSITE" id="PS50977">
    <property type="entry name" value="HTH_TETR_2"/>
    <property type="match status" value="1"/>
</dbReference>
<evidence type="ECO:0000256" key="1">
    <source>
        <dbReference type="ARBA" id="ARBA00023015"/>
    </source>
</evidence>
<dbReference type="EMBL" id="JRPN01000003">
    <property type="protein sequence ID" value="KGT80617.1"/>
    <property type="molecule type" value="Genomic_DNA"/>
</dbReference>
<evidence type="ECO:0000313" key="8">
    <source>
        <dbReference type="EMBL" id="MET4718441.1"/>
    </source>
</evidence>
<dbReference type="InterPro" id="IPR001647">
    <property type="entry name" value="HTH_TetR"/>
</dbReference>
<dbReference type="InterPro" id="IPR025996">
    <property type="entry name" value="MT1864/Rv1816-like_C"/>
</dbReference>